<sequence length="411" mass="43617">MLKAYRSARLMLAQLVLAMLPCWAQAADPVEDRQRAALAGHYYLEGADDAGSELVLEPDGRFQWSLSYGLLVESASGLWNVGGNGIVLSVQPPAGDQPVFSLDQVVAWTPDAQKRLDEFAAERQDALIEEACGYLKTYQSGFEYAELVAASLSAATPVDRAGRSAAEASLAPALAALEQSRLALEATAAQTKPKAWQAPPLSNAAAVAAGEAAAGAAAAGADDGGAEQNGMPQDGIFEDGALEEHQVAADIAVRTYLQRFEQAVALHAKAGRAMPKQPAPRFDRERCLDPAAKADGRGGYAVVIGDPQRGYRAQGIGVEFVYSDGRSERTETSPGGWALAVQRPGVRLAQAILQPADRPRETLALDESKGRIFAIRLDTAAAMPASFEQLILTQDDGDLIAPRIPGRYVRH</sequence>
<organism evidence="2 3">
    <name type="scientific">Lysobacter antibioticus</name>
    <dbReference type="NCBI Taxonomy" id="84531"/>
    <lineage>
        <taxon>Bacteria</taxon>
        <taxon>Pseudomonadati</taxon>
        <taxon>Pseudomonadota</taxon>
        <taxon>Gammaproteobacteria</taxon>
        <taxon>Lysobacterales</taxon>
        <taxon>Lysobacteraceae</taxon>
        <taxon>Lysobacter</taxon>
    </lineage>
</organism>
<keyword evidence="1" id="KW-0732">Signal</keyword>
<dbReference type="RefSeq" id="WP_148649631.1">
    <property type="nucleotide sequence ID" value="NZ_CP011129.1"/>
</dbReference>
<proteinExistence type="predicted"/>
<evidence type="ECO:0000256" key="1">
    <source>
        <dbReference type="SAM" id="SignalP"/>
    </source>
</evidence>
<dbReference type="KEGG" id="lab:LA76x_1148"/>
<accession>A0A0S2F711</accession>
<reference evidence="2 3" key="1">
    <citation type="journal article" date="2015" name="BMC Genomics">
        <title>Comparative genomics and metabolic profiling of the genus Lysobacter.</title>
        <authorList>
            <person name="de Bruijn I."/>
            <person name="Cheng X."/>
            <person name="de Jager V."/>
            <person name="Exposito R.G."/>
            <person name="Watrous J."/>
            <person name="Patel N."/>
            <person name="Postma J."/>
            <person name="Dorrestein P.C."/>
            <person name="Kobayashi D."/>
            <person name="Raaijmakers J.M."/>
        </authorList>
    </citation>
    <scope>NUCLEOTIDE SEQUENCE [LARGE SCALE GENOMIC DNA]</scope>
    <source>
        <strain evidence="2 3">76</strain>
    </source>
</reference>
<dbReference type="PATRIC" id="fig|84531.8.peg.1173"/>
<evidence type="ECO:0008006" key="4">
    <source>
        <dbReference type="Google" id="ProtNLM"/>
    </source>
</evidence>
<protein>
    <recommendedName>
        <fullName evidence="4">DUF4412 domain-containing protein</fullName>
    </recommendedName>
</protein>
<feature type="signal peptide" evidence="1">
    <location>
        <begin position="1"/>
        <end position="26"/>
    </location>
</feature>
<dbReference type="STRING" id="84531.LA76x_1148"/>
<keyword evidence="3" id="KW-1185">Reference proteome</keyword>
<feature type="chain" id="PRO_5006596753" description="DUF4412 domain-containing protein" evidence="1">
    <location>
        <begin position="27"/>
        <end position="411"/>
    </location>
</feature>
<gene>
    <name evidence="2" type="ORF">LA76x_1148</name>
</gene>
<name>A0A0S2F711_LYSAN</name>
<dbReference type="EMBL" id="CP011129">
    <property type="protein sequence ID" value="ALN79307.1"/>
    <property type="molecule type" value="Genomic_DNA"/>
</dbReference>
<dbReference type="AlphaFoldDB" id="A0A0S2F711"/>
<evidence type="ECO:0000313" key="2">
    <source>
        <dbReference type="EMBL" id="ALN79307.1"/>
    </source>
</evidence>
<dbReference type="Proteomes" id="UP000060787">
    <property type="component" value="Chromosome"/>
</dbReference>
<evidence type="ECO:0000313" key="3">
    <source>
        <dbReference type="Proteomes" id="UP000060787"/>
    </source>
</evidence>